<dbReference type="Pfam" id="PF16412">
    <property type="entry name" value="DUF5020"/>
    <property type="match status" value="1"/>
</dbReference>
<reference evidence="2 3" key="1">
    <citation type="submission" date="2023-02" db="EMBL/GenBank/DDBJ databases">
        <title>Genome sequence of Mucilaginibacter jinjuensis strain KACC 16571.</title>
        <authorList>
            <person name="Kim S."/>
            <person name="Heo J."/>
            <person name="Kwon S.-W."/>
        </authorList>
    </citation>
    <scope>NUCLEOTIDE SEQUENCE [LARGE SCALE GENOMIC DNA]</scope>
    <source>
        <strain evidence="2 3">KACC 16571</strain>
    </source>
</reference>
<keyword evidence="1" id="KW-0732">Signal</keyword>
<sequence length="245" mass="28902">MKFLIVILLSLLSLCAFSQSLQLHYDFRHTIAPKRNPKNFPTLYFEYYKQLDTGKLFIKPGSFLLKTQADFTGDQDNIGKYYMQVSQEFRFWRPKFFIDLQYSGGLGITTPRQYSYYILNTYSAGISYPFKIGQAYLSSILFYRYVPYSKPSNDFLYTMYFYHGLFNYKAEIAGDFSIWTENRNHGDDATKGQSGKRFFFFAEPQAWYNINKKFSVGSKVNMFYHVNTIDNVLEIYPTAAIRWKL</sequence>
<keyword evidence="3" id="KW-1185">Reference proteome</keyword>
<evidence type="ECO:0000313" key="2">
    <source>
        <dbReference type="EMBL" id="WCT14752.1"/>
    </source>
</evidence>
<proteinExistence type="predicted"/>
<feature type="chain" id="PRO_5047391314" evidence="1">
    <location>
        <begin position="19"/>
        <end position="245"/>
    </location>
</feature>
<gene>
    <name evidence="2" type="ORF">PQO05_12475</name>
</gene>
<protein>
    <submittedName>
        <fullName evidence="2">DUF5020 family protein</fullName>
    </submittedName>
</protein>
<feature type="signal peptide" evidence="1">
    <location>
        <begin position="1"/>
        <end position="18"/>
    </location>
</feature>
<dbReference type="Proteomes" id="UP001216139">
    <property type="component" value="Chromosome"/>
</dbReference>
<dbReference type="EMBL" id="CP117167">
    <property type="protein sequence ID" value="WCT14752.1"/>
    <property type="molecule type" value="Genomic_DNA"/>
</dbReference>
<name>A0ABY7THX9_9SPHI</name>
<evidence type="ECO:0000256" key="1">
    <source>
        <dbReference type="SAM" id="SignalP"/>
    </source>
</evidence>
<organism evidence="2 3">
    <name type="scientific">Mucilaginibacter jinjuensis</name>
    <dbReference type="NCBI Taxonomy" id="1176721"/>
    <lineage>
        <taxon>Bacteria</taxon>
        <taxon>Pseudomonadati</taxon>
        <taxon>Bacteroidota</taxon>
        <taxon>Sphingobacteriia</taxon>
        <taxon>Sphingobacteriales</taxon>
        <taxon>Sphingobacteriaceae</taxon>
        <taxon>Mucilaginibacter</taxon>
    </lineage>
</organism>
<evidence type="ECO:0000313" key="3">
    <source>
        <dbReference type="Proteomes" id="UP001216139"/>
    </source>
</evidence>
<accession>A0ABY7THX9</accession>
<dbReference type="RefSeq" id="WP_273633247.1">
    <property type="nucleotide sequence ID" value="NZ_CP117167.1"/>
</dbReference>